<evidence type="ECO:0000313" key="3">
    <source>
        <dbReference type="Proteomes" id="UP001438707"/>
    </source>
</evidence>
<protein>
    <recommendedName>
        <fullName evidence="1">Hint domain-containing protein</fullName>
    </recommendedName>
</protein>
<dbReference type="Pfam" id="PF01079">
    <property type="entry name" value="Hint"/>
    <property type="match status" value="1"/>
</dbReference>
<dbReference type="PROSITE" id="PS50817">
    <property type="entry name" value="INTEIN_N_TER"/>
    <property type="match status" value="1"/>
</dbReference>
<keyword evidence="3" id="KW-1185">Reference proteome</keyword>
<dbReference type="InterPro" id="IPR052140">
    <property type="entry name" value="Dev_Signal_Hedgehog-like"/>
</dbReference>
<dbReference type="InterPro" id="IPR006141">
    <property type="entry name" value="Intein_N"/>
</dbReference>
<dbReference type="PANTHER" id="PTHR46706:SF12">
    <property type="entry name" value="PROTEIN QUA-1-RELATED"/>
    <property type="match status" value="1"/>
</dbReference>
<organism evidence="2 3">
    <name type="scientific">Apatococcus lobatus</name>
    <dbReference type="NCBI Taxonomy" id="904363"/>
    <lineage>
        <taxon>Eukaryota</taxon>
        <taxon>Viridiplantae</taxon>
        <taxon>Chlorophyta</taxon>
        <taxon>core chlorophytes</taxon>
        <taxon>Trebouxiophyceae</taxon>
        <taxon>Chlorellales</taxon>
        <taxon>Chlorellaceae</taxon>
        <taxon>Apatococcus</taxon>
    </lineage>
</organism>
<reference evidence="2 3" key="1">
    <citation type="journal article" date="2024" name="Nat. Commun.">
        <title>Phylogenomics reveals the evolutionary origins of lichenization in chlorophyte algae.</title>
        <authorList>
            <person name="Puginier C."/>
            <person name="Libourel C."/>
            <person name="Otte J."/>
            <person name="Skaloud P."/>
            <person name="Haon M."/>
            <person name="Grisel S."/>
            <person name="Petersen M."/>
            <person name="Berrin J.G."/>
            <person name="Delaux P.M."/>
            <person name="Dal Grande F."/>
            <person name="Keller J."/>
        </authorList>
    </citation>
    <scope>NUCLEOTIDE SEQUENCE [LARGE SCALE GENOMIC DNA]</scope>
    <source>
        <strain evidence="2 3">SAG 2145</strain>
    </source>
</reference>
<accession>A0AAW1RLM5</accession>
<dbReference type="EMBL" id="JALJOS010000009">
    <property type="protein sequence ID" value="KAK9834538.1"/>
    <property type="molecule type" value="Genomic_DNA"/>
</dbReference>
<gene>
    <name evidence="2" type="ORF">WJX74_003989</name>
</gene>
<evidence type="ECO:0000259" key="1">
    <source>
        <dbReference type="SMART" id="SM00306"/>
    </source>
</evidence>
<sequence length="406" mass="41309">MLLSAVAVQAQLAPETLPPAAAPIQLAAAGVSEASAGSAPTYPAAPGYAPGPVKGVPNAASAPGFSTTIAGAESSGVDTSAGACYNSQCGEMCSQTQARLTASSGTTVPVLLQVGTGSNAACTDSTQYIYTCCEQTCSTNTDCSTQDYCGTAPGSSSSTGSYCFGCNCTTGSPNAGVDNSRCKQECAVAYASSLVGNTTNSTSCFPGSAVVSTPMGMQSISSLRIGDKVLTLTPSGQAVYEQIFVFSHRAQKEAAMFTSLTSKSGHKLAATPGHYIWAAKPGQKASIIRMGDVEVGDEILTSALSEGDRELRSPVVHITTERQEGLYNPHTASGSIIVNGVAATAFTDVLPPSTAVYKAVMLPFRAMSFLIPSKAMALAVNDAVLNLYFGSSSAMLRSLVGASAKL</sequence>
<dbReference type="Proteomes" id="UP001438707">
    <property type="component" value="Unassembled WGS sequence"/>
</dbReference>
<dbReference type="SUPFAM" id="SSF51294">
    <property type="entry name" value="Hedgehog/intein (Hint) domain"/>
    <property type="match status" value="1"/>
</dbReference>
<dbReference type="InterPro" id="IPR003587">
    <property type="entry name" value="Hint_dom_N"/>
</dbReference>
<comment type="caution">
    <text evidence="2">The sequence shown here is derived from an EMBL/GenBank/DDBJ whole genome shotgun (WGS) entry which is preliminary data.</text>
</comment>
<dbReference type="InterPro" id="IPR001767">
    <property type="entry name" value="Hedgehog_Hint"/>
</dbReference>
<dbReference type="AlphaFoldDB" id="A0AAW1RLM5"/>
<dbReference type="InterPro" id="IPR036844">
    <property type="entry name" value="Hint_dom_sf"/>
</dbReference>
<dbReference type="CDD" id="cd00081">
    <property type="entry name" value="Hint"/>
    <property type="match status" value="1"/>
</dbReference>
<proteinExistence type="predicted"/>
<feature type="domain" description="Hint" evidence="1">
    <location>
        <begin position="202"/>
        <end position="303"/>
    </location>
</feature>
<dbReference type="GO" id="GO:0016539">
    <property type="term" value="P:intein-mediated protein splicing"/>
    <property type="evidence" value="ECO:0007669"/>
    <property type="project" value="InterPro"/>
</dbReference>
<name>A0AAW1RLM5_9CHLO</name>
<dbReference type="PANTHER" id="PTHR46706">
    <property type="entry name" value="PROTEIN QUA-1-RELATED"/>
    <property type="match status" value="1"/>
</dbReference>
<dbReference type="SMART" id="SM00306">
    <property type="entry name" value="HintN"/>
    <property type="match status" value="1"/>
</dbReference>
<evidence type="ECO:0000313" key="2">
    <source>
        <dbReference type="EMBL" id="KAK9834538.1"/>
    </source>
</evidence>
<dbReference type="Gene3D" id="2.170.16.10">
    <property type="entry name" value="Hedgehog/Intein (Hint) domain"/>
    <property type="match status" value="1"/>
</dbReference>
<dbReference type="GO" id="GO:0016540">
    <property type="term" value="P:protein autoprocessing"/>
    <property type="evidence" value="ECO:0007669"/>
    <property type="project" value="InterPro"/>
</dbReference>